<accession>A0A402AWX5</accession>
<evidence type="ECO:0000256" key="1">
    <source>
        <dbReference type="SAM" id="MobiDB-lite"/>
    </source>
</evidence>
<sequence>MNWPSDPIAVAIANNAPQPALVVTSPFPNAAKNAKPAASAGSVSITAASKLIGSTNRSDKDNNHKKHIRGDSTFHSDQYY</sequence>
<protein>
    <submittedName>
        <fullName evidence="2">Uncharacterized protein</fullName>
    </submittedName>
</protein>
<organism evidence="2 3">
    <name type="scientific">Dictyobacter kobayashii</name>
    <dbReference type="NCBI Taxonomy" id="2014872"/>
    <lineage>
        <taxon>Bacteria</taxon>
        <taxon>Bacillati</taxon>
        <taxon>Chloroflexota</taxon>
        <taxon>Ktedonobacteria</taxon>
        <taxon>Ktedonobacterales</taxon>
        <taxon>Dictyobacteraceae</taxon>
        <taxon>Dictyobacter</taxon>
    </lineage>
</organism>
<evidence type="ECO:0000313" key="2">
    <source>
        <dbReference type="EMBL" id="GCE23587.1"/>
    </source>
</evidence>
<dbReference type="EMBL" id="BIFS01000002">
    <property type="protein sequence ID" value="GCE23587.1"/>
    <property type="molecule type" value="Genomic_DNA"/>
</dbReference>
<comment type="caution">
    <text evidence="2">The sequence shown here is derived from an EMBL/GenBank/DDBJ whole genome shotgun (WGS) entry which is preliminary data.</text>
</comment>
<dbReference type="AlphaFoldDB" id="A0A402AWX5"/>
<feature type="region of interest" description="Disordered" evidence="1">
    <location>
        <begin position="52"/>
        <end position="80"/>
    </location>
</feature>
<name>A0A402AWX5_9CHLR</name>
<proteinExistence type="predicted"/>
<evidence type="ECO:0000313" key="3">
    <source>
        <dbReference type="Proteomes" id="UP000287188"/>
    </source>
</evidence>
<dbReference type="Proteomes" id="UP000287188">
    <property type="component" value="Unassembled WGS sequence"/>
</dbReference>
<gene>
    <name evidence="2" type="ORF">KDK_73870</name>
</gene>
<keyword evidence="3" id="KW-1185">Reference proteome</keyword>
<reference evidence="3" key="1">
    <citation type="submission" date="2018-12" db="EMBL/GenBank/DDBJ databases">
        <title>Tengunoibacter tsumagoiensis gen. nov., sp. nov., Dictyobacter kobayashii sp. nov., D. alpinus sp. nov., and D. joshuensis sp. nov. and description of Dictyobacteraceae fam. nov. within the order Ktedonobacterales isolated from Tengu-no-mugimeshi.</title>
        <authorList>
            <person name="Wang C.M."/>
            <person name="Zheng Y."/>
            <person name="Sakai Y."/>
            <person name="Toyoda A."/>
            <person name="Minakuchi Y."/>
            <person name="Abe K."/>
            <person name="Yokota A."/>
            <person name="Yabe S."/>
        </authorList>
    </citation>
    <scope>NUCLEOTIDE SEQUENCE [LARGE SCALE GENOMIC DNA]</scope>
    <source>
        <strain evidence="3">Uno11</strain>
    </source>
</reference>